<sequence>MSANTLQVLLVEDDYQLGGVVHEYLDISGIAVTHKLNAQDGLDALSHGSFDCVILDLNLPDEDGLVVLRKIRSSSIIPVIVCSARGEVEDRIVGLEFGATDYLSKPYSVKELLLRIKAHASCYSKDETSQQDLKVQHILLDTEKKQLRCLKREKDIPLTLKEFMIIRQLAQKVGRVYSRAELIDAVSGVEGPESERAMDVAITRLRKKVEVDPKHPQIIMTSVGFGYYLNS</sequence>
<keyword evidence="11" id="KW-1185">Reference proteome</keyword>
<evidence type="ECO:0000259" key="8">
    <source>
        <dbReference type="PROSITE" id="PS50110"/>
    </source>
</evidence>
<feature type="modified residue" description="4-aspartylphosphate" evidence="6">
    <location>
        <position position="56"/>
    </location>
</feature>
<dbReference type="RefSeq" id="WP_160931180.1">
    <property type="nucleotide sequence ID" value="NZ_WWEU01000005.1"/>
</dbReference>
<evidence type="ECO:0000313" key="10">
    <source>
        <dbReference type="EMBL" id="MYM60503.1"/>
    </source>
</evidence>
<keyword evidence="3" id="KW-0805">Transcription regulation</keyword>
<organism evidence="10 11">
    <name type="scientific">Vibrio tetraodonis subsp. pristinus</name>
    <dbReference type="NCBI Taxonomy" id="2695891"/>
    <lineage>
        <taxon>Bacteria</taxon>
        <taxon>Pseudomonadati</taxon>
        <taxon>Pseudomonadota</taxon>
        <taxon>Gammaproteobacteria</taxon>
        <taxon>Vibrionales</taxon>
        <taxon>Vibrionaceae</taxon>
        <taxon>Vibrio</taxon>
    </lineage>
</organism>
<dbReference type="Pfam" id="PF00072">
    <property type="entry name" value="Response_reg"/>
    <property type="match status" value="1"/>
</dbReference>
<dbReference type="SUPFAM" id="SSF46894">
    <property type="entry name" value="C-terminal effector domain of the bipartite response regulators"/>
    <property type="match status" value="1"/>
</dbReference>
<proteinExistence type="predicted"/>
<dbReference type="InterPro" id="IPR039420">
    <property type="entry name" value="WalR-like"/>
</dbReference>
<dbReference type="GO" id="GO:0005829">
    <property type="term" value="C:cytosol"/>
    <property type="evidence" value="ECO:0007669"/>
    <property type="project" value="TreeGrafter"/>
</dbReference>
<accession>A0A6L8LYC5</accession>
<keyword evidence="4 7" id="KW-0238">DNA-binding</keyword>
<evidence type="ECO:0000256" key="7">
    <source>
        <dbReference type="PROSITE-ProRule" id="PRU01091"/>
    </source>
</evidence>
<feature type="domain" description="Response regulatory" evidence="8">
    <location>
        <begin position="7"/>
        <end position="120"/>
    </location>
</feature>
<evidence type="ECO:0000256" key="3">
    <source>
        <dbReference type="ARBA" id="ARBA00023015"/>
    </source>
</evidence>
<dbReference type="Proteomes" id="UP000478571">
    <property type="component" value="Unassembled WGS sequence"/>
</dbReference>
<reference evidence="10 11" key="1">
    <citation type="submission" date="2020-01" db="EMBL/GenBank/DDBJ databases">
        <title>Draft Genome Sequence of Vibrio sp. strain OCN044, Isolated from a Healthy Coral at Palmyra Atoll.</title>
        <authorList>
            <person name="Videau P."/>
            <person name="Loughran R."/>
            <person name="Esquivel A."/>
            <person name="Deadmond M."/>
            <person name="Paddock B.E."/>
            <person name="Saw J.H."/>
            <person name="Ushijima B."/>
        </authorList>
    </citation>
    <scope>NUCLEOTIDE SEQUENCE [LARGE SCALE GENOMIC DNA]</scope>
    <source>
        <strain evidence="10 11">OCN044</strain>
    </source>
</reference>
<dbReference type="InterPro" id="IPR016032">
    <property type="entry name" value="Sig_transdc_resp-reg_C-effctor"/>
</dbReference>
<dbReference type="InterPro" id="IPR001789">
    <property type="entry name" value="Sig_transdc_resp-reg_receiver"/>
</dbReference>
<dbReference type="Pfam" id="PF00486">
    <property type="entry name" value="Trans_reg_C"/>
    <property type="match status" value="1"/>
</dbReference>
<feature type="domain" description="OmpR/PhoB-type" evidence="9">
    <location>
        <begin position="130"/>
        <end position="231"/>
    </location>
</feature>
<dbReference type="SMART" id="SM00862">
    <property type="entry name" value="Trans_reg_C"/>
    <property type="match status" value="1"/>
</dbReference>
<dbReference type="SUPFAM" id="SSF52172">
    <property type="entry name" value="CheY-like"/>
    <property type="match status" value="1"/>
</dbReference>
<dbReference type="GO" id="GO:0000976">
    <property type="term" value="F:transcription cis-regulatory region binding"/>
    <property type="evidence" value="ECO:0007669"/>
    <property type="project" value="TreeGrafter"/>
</dbReference>
<evidence type="ECO:0000256" key="5">
    <source>
        <dbReference type="ARBA" id="ARBA00023163"/>
    </source>
</evidence>
<dbReference type="Gene3D" id="6.10.250.690">
    <property type="match status" value="1"/>
</dbReference>
<dbReference type="PROSITE" id="PS50110">
    <property type="entry name" value="RESPONSE_REGULATORY"/>
    <property type="match status" value="1"/>
</dbReference>
<comment type="caution">
    <text evidence="10">The sequence shown here is derived from an EMBL/GenBank/DDBJ whole genome shotgun (WGS) entry which is preliminary data.</text>
</comment>
<dbReference type="AlphaFoldDB" id="A0A6L8LYC5"/>
<dbReference type="GO" id="GO:0000156">
    <property type="term" value="F:phosphorelay response regulator activity"/>
    <property type="evidence" value="ECO:0007669"/>
    <property type="project" value="TreeGrafter"/>
</dbReference>
<name>A0A6L8LYC5_9VIBR</name>
<evidence type="ECO:0000256" key="4">
    <source>
        <dbReference type="ARBA" id="ARBA00023125"/>
    </source>
</evidence>
<dbReference type="InterPro" id="IPR001867">
    <property type="entry name" value="OmpR/PhoB-type_DNA-bd"/>
</dbReference>
<gene>
    <name evidence="10" type="ORF">GTG28_14825</name>
</gene>
<dbReference type="GO" id="GO:0032993">
    <property type="term" value="C:protein-DNA complex"/>
    <property type="evidence" value="ECO:0007669"/>
    <property type="project" value="TreeGrafter"/>
</dbReference>
<protein>
    <submittedName>
        <fullName evidence="10">Response regulator</fullName>
    </submittedName>
</protein>
<dbReference type="PROSITE" id="PS51755">
    <property type="entry name" value="OMPR_PHOB"/>
    <property type="match status" value="1"/>
</dbReference>
<dbReference type="EMBL" id="WWEU01000005">
    <property type="protein sequence ID" value="MYM60503.1"/>
    <property type="molecule type" value="Genomic_DNA"/>
</dbReference>
<dbReference type="Gene3D" id="3.40.50.2300">
    <property type="match status" value="1"/>
</dbReference>
<dbReference type="GO" id="GO:0006355">
    <property type="term" value="P:regulation of DNA-templated transcription"/>
    <property type="evidence" value="ECO:0007669"/>
    <property type="project" value="InterPro"/>
</dbReference>
<dbReference type="Gene3D" id="1.10.10.10">
    <property type="entry name" value="Winged helix-like DNA-binding domain superfamily/Winged helix DNA-binding domain"/>
    <property type="match status" value="1"/>
</dbReference>
<evidence type="ECO:0000256" key="6">
    <source>
        <dbReference type="PROSITE-ProRule" id="PRU00169"/>
    </source>
</evidence>
<dbReference type="InterPro" id="IPR036388">
    <property type="entry name" value="WH-like_DNA-bd_sf"/>
</dbReference>
<keyword evidence="5" id="KW-0804">Transcription</keyword>
<dbReference type="PANTHER" id="PTHR48111:SF1">
    <property type="entry name" value="TWO-COMPONENT RESPONSE REGULATOR ORR33"/>
    <property type="match status" value="1"/>
</dbReference>
<dbReference type="SMART" id="SM00448">
    <property type="entry name" value="REC"/>
    <property type="match status" value="1"/>
</dbReference>
<dbReference type="PANTHER" id="PTHR48111">
    <property type="entry name" value="REGULATOR OF RPOS"/>
    <property type="match status" value="1"/>
</dbReference>
<feature type="DNA-binding region" description="OmpR/PhoB-type" evidence="7">
    <location>
        <begin position="130"/>
        <end position="231"/>
    </location>
</feature>
<evidence type="ECO:0000313" key="11">
    <source>
        <dbReference type="Proteomes" id="UP000478571"/>
    </source>
</evidence>
<dbReference type="CDD" id="cd00383">
    <property type="entry name" value="trans_reg_C"/>
    <property type="match status" value="1"/>
</dbReference>
<keyword evidence="2" id="KW-0902">Two-component regulatory system</keyword>
<evidence type="ECO:0000256" key="2">
    <source>
        <dbReference type="ARBA" id="ARBA00023012"/>
    </source>
</evidence>
<dbReference type="InterPro" id="IPR011006">
    <property type="entry name" value="CheY-like_superfamily"/>
</dbReference>
<keyword evidence="1 6" id="KW-0597">Phosphoprotein</keyword>
<evidence type="ECO:0000256" key="1">
    <source>
        <dbReference type="ARBA" id="ARBA00022553"/>
    </source>
</evidence>
<evidence type="ECO:0000259" key="9">
    <source>
        <dbReference type="PROSITE" id="PS51755"/>
    </source>
</evidence>